<dbReference type="GO" id="GO:0008297">
    <property type="term" value="F:single-stranded DNA exodeoxyribonuclease activity"/>
    <property type="evidence" value="ECO:0007669"/>
    <property type="project" value="UniProtKB-UniRule"/>
</dbReference>
<dbReference type="PANTHER" id="PTHR31340">
    <property type="entry name" value="MITOCHONDRIAL GENOME MAINTENANCE EXONUCLEASE 1"/>
    <property type="match status" value="1"/>
</dbReference>
<feature type="active site" evidence="1">
    <location>
        <position position="1978"/>
    </location>
</feature>
<evidence type="ECO:0000313" key="4">
    <source>
        <dbReference type="Proteomes" id="UP000291343"/>
    </source>
</evidence>
<accession>A0A482X6A0</accession>
<dbReference type="SMR" id="A0A482X6A0"/>
<dbReference type="STRING" id="195883.A0A482X6A0"/>
<feature type="region of interest" description="Disordered" evidence="2">
    <location>
        <begin position="536"/>
        <end position="556"/>
    </location>
</feature>
<comment type="function">
    <text evidence="1">Metal-dependent single-stranded DNA (ssDNA) exonuclease involved in mitochondrial genome maintenance.</text>
</comment>
<feature type="compositionally biased region" description="Basic residues" evidence="2">
    <location>
        <begin position="1729"/>
        <end position="1739"/>
    </location>
</feature>
<dbReference type="GO" id="GO:0005739">
    <property type="term" value="C:mitochondrion"/>
    <property type="evidence" value="ECO:0007669"/>
    <property type="project" value="UniProtKB-SubCell"/>
</dbReference>
<feature type="active site" evidence="1">
    <location>
        <position position="1963"/>
    </location>
</feature>
<feature type="compositionally biased region" description="Polar residues" evidence="2">
    <location>
        <begin position="246"/>
        <end position="256"/>
    </location>
</feature>
<comment type="subcellular location">
    <subcellularLocation>
        <location evidence="1">Mitochondrion</location>
    </subcellularLocation>
</comment>
<feature type="compositionally biased region" description="Polar residues" evidence="2">
    <location>
        <begin position="148"/>
        <end position="160"/>
    </location>
</feature>
<comment type="similarity">
    <text evidence="1">Belongs to the MGME1 family.</text>
</comment>
<organism evidence="3 4">
    <name type="scientific">Laodelphax striatellus</name>
    <name type="common">Small brown planthopper</name>
    <name type="synonym">Delphax striatella</name>
    <dbReference type="NCBI Taxonomy" id="195883"/>
    <lineage>
        <taxon>Eukaryota</taxon>
        <taxon>Metazoa</taxon>
        <taxon>Ecdysozoa</taxon>
        <taxon>Arthropoda</taxon>
        <taxon>Hexapoda</taxon>
        <taxon>Insecta</taxon>
        <taxon>Pterygota</taxon>
        <taxon>Neoptera</taxon>
        <taxon>Paraneoptera</taxon>
        <taxon>Hemiptera</taxon>
        <taxon>Auchenorrhyncha</taxon>
        <taxon>Fulgoroidea</taxon>
        <taxon>Delphacidae</taxon>
        <taxon>Criomorphinae</taxon>
        <taxon>Laodelphax</taxon>
    </lineage>
</organism>
<evidence type="ECO:0000256" key="1">
    <source>
        <dbReference type="HAMAP-Rule" id="MF_03030"/>
    </source>
</evidence>
<feature type="active site" evidence="1">
    <location>
        <position position="1976"/>
    </location>
</feature>
<keyword evidence="1" id="KW-0540">Nuclease</keyword>
<name>A0A482X6A0_LAOST</name>
<feature type="compositionally biased region" description="Basic and acidic residues" evidence="2">
    <location>
        <begin position="60"/>
        <end position="71"/>
    </location>
</feature>
<keyword evidence="4" id="KW-1185">Reference proteome</keyword>
<evidence type="ECO:0000256" key="2">
    <source>
        <dbReference type="SAM" id="MobiDB-lite"/>
    </source>
</evidence>
<feature type="region of interest" description="Disordered" evidence="2">
    <location>
        <begin position="1197"/>
        <end position="1230"/>
    </location>
</feature>
<protein>
    <recommendedName>
        <fullName evidence="1">Mitochondrial genome maintenance exonuclease 1</fullName>
        <ecNumber evidence="1">3.1.-.-</ecNumber>
    </recommendedName>
</protein>
<sequence length="2062" mass="234261">MDRICNHDEIASKGLSKRNNYFANKRQSPVPKWGNQMSVNKKSIYSIVNSKGIHTNSNDQFKHHNNIDLGKKSKNTNGFLDRHDKIPAGDYFNIKKLMIKDQKKNAGLEYLSSNSPDDGKRKGNRTPAFPELVRKGSSSNKLREPVNSRKNGSLNNLKKFTTGESSRGLIYKETGKDRSKSSRNNYSQISNFLQKTGSKNTKGSYSISECNFQQNYKKYFQNVRDLNILKSSSDKSHFSKMSSSKNVNESGKNSDSLQINRNKMKFSFWPDRSKDIVDNPSLQGRYSDACGVSSLLFPRKCDSISSSLYSCRKNDQKYKFKVHNNMLKASNDSSFKVPYKVVREKDTMKPNHILPETLIFGTGNEMNDQLKGNKRKSELDIISGDCNIGNGLKSDLFCIYNVGQVRNMKYFSLADSGNPKSGSVLHHRDFNQERETIRISDLLFPRNSCRNFPSSKSSVEKCVVYNSGPEINQEKITNLEENSKLGAGSEKVLEKNLIELSNSVHSHDNDNPHSENFKIGVTKKESSSIHCNELNFNKNEKEKGKQPPLSNEKSSRKILTENLDCNPATNHEIGLNKMSMPRFVKNVSKDKESLNEANYRAFGSVTKNNSDKKLFKTKDNKQNSHSSLNFSKSITNEKFPCRFEHLLHDSNSSNVSITENFEKKLVNCNSQIHVTNKNDIPGGPQNSHPIGNVTGWNSSQYLFSCDHNKKLKIKYENNFHHVSSKSNRQLIDLFENYGKYPGSLSYVSSKQNQFIMKEKPLVSSSNTPANHNNIEIGLIKDHHNNSTNQKTAVRNVDCKLTTLQLPSIKNDNDISQFSKNVNEERKIQNKVSEKNSGITETSNFYTTPYYSTLNPQRSDVGNDSLNFQHFIGENINAVRPNSTFDRAPYYHSVEDSHLQLGAAYKYSYCSNSTSESSKFMSENHLPIDSNSIFKDSFGFCHRQIDDKTQLDTLEILPSDSKFEKEEHIERSLKDNLSAKTPEKTEECNSKNVNFGYKLDTLMREKDIITYNLKAIIDFCFSLNILPKTEMTHRDVPLKLLDDDKVKSNDKVRKMKDEIFLNRMKTIIEAFPPRKTIKDINHSNKENLNIVLNQRQCSKYQHEENENNQFKKVIPGCDSKNIANVSDAYNIRSNTVYYSNSLQNNSPLTDNRDTEIDRISEKSFHMKIRKCKMSDIDHINLEKDCNEFRILKTLQNRVQRSEPKANNPSIDVTSNSDYNMPQNMNSSNSNENEVLVDGTKERSNYSCGSLVPINENRNHCQSLSNTKKCDQAQKVSKYQDSHAFEHNSAVHNYKENGFGNNAKIADDTQIVLNNECMKEDYDFLNSTSFWNICDRQKYFKLNSILRNAIFHRNKIDEQNDLSTNSKYLNDKKSMTDRDKFKDFSNFLKEAILERENIYKRLQIAPFKNKSLTCKSDPILCLGSPSSQVEDSKVEISDRKPIEFSNYSLKELEEQTKRYGSVDNVDCNSECKAKLKCLNSCNESNSLNNLSKIMKLGENFDIHTPNEQLIRRNSLQSSTIGSVYNIALPVALKRPITKNNCDNYLSISSNHLSTAFDEESNSVQLEKAVDASKLRGRSQSDLNLNCSGANTFNELDKFKLLLRHSSSSDIKMKFFNSLKLSTCRQISNYSVKSETISNHAQPSNNSKIFSNDREKLVNKEHLFKSSVYPQNLEDTSFMSSSKAITSEEIVFPEILEDCCVLQEQGAAACEEGHLKGGDSLGETSTKTASKTSRKQKPKSKPSKTSVNNKSYSTVTGTNDVEKLLGNQSSSNSCINLTCKKLDYDEGTASKTINLSYNQIGKSNPNIVGNVIDHVEDKLHVNSLFPLINLRKSHLEYETCVEPVINISYESLCKNVLSGLPSVGKILSETMPAAARAALERWKKNMIAQLGEEGFQKLNKENLARGALFHEYVRRYLVGETSNDELPEKVQHYFKSLAAVFPHISDVKVVESHVAHPQLHYCGFIDCVAKYDGTPVVIEWKLAEKPKPDIRSTYDAPLQMSAYLGALNYDDNYNFPVASGVVVAAYTDGSPANVFYLPEEKCVNYWESFQMRLQEFKELKSVKLK</sequence>
<feature type="region of interest" description="Disordered" evidence="2">
    <location>
        <begin position="109"/>
        <end position="160"/>
    </location>
</feature>
<dbReference type="InParanoid" id="A0A482X6A0"/>
<dbReference type="Proteomes" id="UP000291343">
    <property type="component" value="Unassembled WGS sequence"/>
</dbReference>
<comment type="caution">
    <text evidence="3">The sequence shown here is derived from an EMBL/GenBank/DDBJ whole genome shotgun (WGS) entry which is preliminary data.</text>
</comment>
<feature type="region of interest" description="Disordered" evidence="2">
    <location>
        <begin position="56"/>
        <end position="81"/>
    </location>
</feature>
<feature type="region of interest" description="Disordered" evidence="2">
    <location>
        <begin position="1711"/>
        <end position="1751"/>
    </location>
</feature>
<dbReference type="HAMAP" id="MF_03030">
    <property type="entry name" value="MGME1"/>
    <property type="match status" value="1"/>
</dbReference>
<reference evidence="3 4" key="1">
    <citation type="journal article" date="2017" name="Gigascience">
        <title>Genome sequence of the small brown planthopper, Laodelphax striatellus.</title>
        <authorList>
            <person name="Zhu J."/>
            <person name="Jiang F."/>
            <person name="Wang X."/>
            <person name="Yang P."/>
            <person name="Bao Y."/>
            <person name="Zhao W."/>
            <person name="Wang W."/>
            <person name="Lu H."/>
            <person name="Wang Q."/>
            <person name="Cui N."/>
            <person name="Li J."/>
            <person name="Chen X."/>
            <person name="Luo L."/>
            <person name="Yu J."/>
            <person name="Kang L."/>
            <person name="Cui F."/>
        </authorList>
    </citation>
    <scope>NUCLEOTIDE SEQUENCE [LARGE SCALE GENOMIC DNA]</scope>
    <source>
        <strain evidence="3">Lst14</strain>
    </source>
</reference>
<keyword evidence="1" id="KW-0269">Exonuclease</keyword>
<keyword evidence="1" id="KW-0496">Mitochondrion</keyword>
<feature type="region of interest" description="Disordered" evidence="2">
    <location>
        <begin position="235"/>
        <end position="256"/>
    </location>
</feature>
<dbReference type="EC" id="3.1.-.-" evidence="1"/>
<keyword evidence="1" id="KW-0378">Hydrolase</keyword>
<evidence type="ECO:0000313" key="3">
    <source>
        <dbReference type="EMBL" id="RZF41445.1"/>
    </source>
</evidence>
<dbReference type="PANTHER" id="PTHR31340:SF3">
    <property type="entry name" value="MITOCHONDRIAL GENOME MAINTENANCE EXONUCLEASE 1"/>
    <property type="match status" value="1"/>
</dbReference>
<proteinExistence type="inferred from homology"/>
<dbReference type="EMBL" id="QKKF02016774">
    <property type="protein sequence ID" value="RZF41445.1"/>
    <property type="molecule type" value="Genomic_DNA"/>
</dbReference>
<dbReference type="GO" id="GO:0043504">
    <property type="term" value="P:mitochondrial DNA repair"/>
    <property type="evidence" value="ECO:0007669"/>
    <property type="project" value="UniProtKB-UniRule"/>
</dbReference>
<gene>
    <name evidence="3" type="ORF">LSTR_LSTR000159</name>
</gene>
<dbReference type="OrthoDB" id="5777131at2759"/>
<dbReference type="GO" id="GO:0006264">
    <property type="term" value="P:mitochondrial DNA replication"/>
    <property type="evidence" value="ECO:0007669"/>
    <property type="project" value="TreeGrafter"/>
</dbReference>
<feature type="compositionally biased region" description="Polar residues" evidence="2">
    <location>
        <begin position="1197"/>
        <end position="1221"/>
    </location>
</feature>